<evidence type="ECO:0000256" key="6">
    <source>
        <dbReference type="ARBA" id="ARBA00023187"/>
    </source>
</evidence>
<keyword evidence="3" id="KW-0694">RNA-binding</keyword>
<keyword evidence="6" id="KW-0508">mRNA splicing</keyword>
<feature type="domain" description="SURP motif" evidence="8">
    <location>
        <begin position="380"/>
        <end position="422"/>
    </location>
</feature>
<evidence type="ECO:0000256" key="1">
    <source>
        <dbReference type="ARBA" id="ARBA00022664"/>
    </source>
</evidence>
<feature type="region of interest" description="Disordered" evidence="7">
    <location>
        <begin position="338"/>
        <end position="365"/>
    </location>
</feature>
<dbReference type="GO" id="GO:0000395">
    <property type="term" value="P:mRNA 5'-splice site recognition"/>
    <property type="evidence" value="ECO:0007669"/>
    <property type="project" value="TreeGrafter"/>
</dbReference>
<dbReference type="Gene3D" id="1.10.10.790">
    <property type="entry name" value="Surp module"/>
    <property type="match status" value="2"/>
</dbReference>
<evidence type="ECO:0000256" key="2">
    <source>
        <dbReference type="ARBA" id="ARBA00022737"/>
    </source>
</evidence>
<reference evidence="9 10" key="1">
    <citation type="submission" date="2023-10" db="EMBL/GenBank/DDBJ databases">
        <title>Chromosome-scale genome assembly provides insights into flower coloration mechanisms of Canna indica.</title>
        <authorList>
            <person name="Li C."/>
        </authorList>
    </citation>
    <scope>NUCLEOTIDE SEQUENCE [LARGE SCALE GENOMIC DNA]</scope>
    <source>
        <tissue evidence="9">Flower</tissue>
    </source>
</reference>
<dbReference type="PANTHER" id="PTHR13161">
    <property type="entry name" value="SPLICING FACTOR SUPPRESSOR OF WHITE APRICOT"/>
    <property type="match status" value="1"/>
</dbReference>
<dbReference type="SMART" id="SM00648">
    <property type="entry name" value="SWAP"/>
    <property type="match status" value="2"/>
</dbReference>
<dbReference type="Proteomes" id="UP001327560">
    <property type="component" value="Chromosome 8"/>
</dbReference>
<dbReference type="AlphaFoldDB" id="A0AAQ3L136"/>
<gene>
    <name evidence="9" type="ORF">Cni_G27225</name>
</gene>
<feature type="compositionally biased region" description="Basic and acidic residues" evidence="7">
    <location>
        <begin position="839"/>
        <end position="848"/>
    </location>
</feature>
<dbReference type="EMBL" id="CP136897">
    <property type="protein sequence ID" value="WOL18430.1"/>
    <property type="molecule type" value="Genomic_DNA"/>
</dbReference>
<feature type="compositionally biased region" description="Polar residues" evidence="7">
    <location>
        <begin position="849"/>
        <end position="884"/>
    </location>
</feature>
<evidence type="ECO:0000256" key="3">
    <source>
        <dbReference type="ARBA" id="ARBA00022884"/>
    </source>
</evidence>
<feature type="compositionally biased region" description="Basic and acidic residues" evidence="7">
    <location>
        <begin position="707"/>
        <end position="724"/>
    </location>
</feature>
<protein>
    <recommendedName>
        <fullName evidence="8">SURP motif domain-containing protein</fullName>
    </recommendedName>
</protein>
<organism evidence="9 10">
    <name type="scientific">Canna indica</name>
    <name type="common">Indian-shot</name>
    <dbReference type="NCBI Taxonomy" id="4628"/>
    <lineage>
        <taxon>Eukaryota</taxon>
        <taxon>Viridiplantae</taxon>
        <taxon>Streptophyta</taxon>
        <taxon>Embryophyta</taxon>
        <taxon>Tracheophyta</taxon>
        <taxon>Spermatophyta</taxon>
        <taxon>Magnoliopsida</taxon>
        <taxon>Liliopsida</taxon>
        <taxon>Zingiberales</taxon>
        <taxon>Cannaceae</taxon>
        <taxon>Canna</taxon>
    </lineage>
</organism>
<sequence length="901" mass="99746">MDLAIEGRHALLFADDTIAAFVNSHDALVPWSGDNTLLVDRYDARHLLDRIPPRPPRRVSTCLHEEPPVGGITASEIDHERYLDLPPAMDSVDAGSDNDDGDARKTLSDTTKVLNGTFQAVPFSYGNTNDAADIMKSDYGLTYSDYRPPFPIPERLLRNLPPTEKLHQIIARTATFVSQHGGQSEIVLRVKQGNNPTFGFLMPDHHLHDYFRFLVDHPQLLKSDTTKDESQDKDKLDEQNAKMLDAGSGALSLLGSFYGSTEDDDGSHQADSEVVIGFGNSNIADILPVSYSSEQAYKVAPQGKGEVKSSDASLVSKEKSFPIKRKLPIKSSSASALYNKNARDGNVTDPGSMKEPRSSQSGIPEFKQVLLEPPSLIKRMIDKIVEFIIRNGNEFEAVLIEQDKTVGRFPFLLSSNQYHSYYLKVLEGAQQGNAGSRKKWQPEVTKESEVGRSSSDLSEGWSYDPHRKEKFKMFIGGSKKEKHDQQPAPATRSGVSMDEAAAIVLAATRGVSPANAPQHASVLESTARHIHGEAKHGSGIGSFCFQAQHCPSKPASLPETGTSLSLSGEQPSKRGSTTVDDVWIAKAIAKTAALVASCEADSSEASLTKEQKLKAERLKRAKMFAAMIKSGDPLSKMTSLATARNSSLDISTGGSSQSGAGSGHVAKEREGSSVPVDVEASGRVKSQEKNSGEVSLEYNYMQKRRSSSHDLDLKHEDTGGNHEQPKKRHRSEHSVHHSIGDGKHRKHHSSSKENRHRHHYKHHSSDDEQPKKRHGSEHSVHRSIGDGKHRKHHSSDDEYRHRKGSHRSHHRDEETSEDDVWKNKLSNRHEKKHHSKSQRNHDNTEGERNATNLDQTDVSRRSFNFQRELNMPSSDEQPATTTSEIPADLREKIRAMLSETM</sequence>
<accession>A0AAQ3L136</accession>
<dbReference type="InterPro" id="IPR019147">
    <property type="entry name" value="SWAP_N_domain"/>
</dbReference>
<dbReference type="PROSITE" id="PS50128">
    <property type="entry name" value="SURP"/>
    <property type="match status" value="2"/>
</dbReference>
<dbReference type="InterPro" id="IPR000061">
    <property type="entry name" value="Surp"/>
</dbReference>
<dbReference type="Pfam" id="PF09750">
    <property type="entry name" value="DRY_EERY"/>
    <property type="match status" value="1"/>
</dbReference>
<feature type="domain" description="SURP motif" evidence="8">
    <location>
        <begin position="169"/>
        <end position="211"/>
    </location>
</feature>
<evidence type="ECO:0000259" key="8">
    <source>
        <dbReference type="PROSITE" id="PS50128"/>
    </source>
</evidence>
<dbReference type="InterPro" id="IPR040397">
    <property type="entry name" value="SWAP"/>
</dbReference>
<keyword evidence="2" id="KW-0677">Repeat</keyword>
<feature type="compositionally biased region" description="Basic residues" evidence="7">
    <location>
        <begin position="743"/>
        <end position="762"/>
    </location>
</feature>
<feature type="compositionally biased region" description="Basic and acidic residues" evidence="7">
    <location>
        <begin position="440"/>
        <end position="450"/>
    </location>
</feature>
<feature type="region of interest" description="Disordered" evidence="7">
    <location>
        <begin position="647"/>
        <end position="889"/>
    </location>
</feature>
<feature type="compositionally biased region" description="Polar residues" evidence="7">
    <location>
        <begin position="559"/>
        <end position="577"/>
    </location>
</feature>
<keyword evidence="10" id="KW-1185">Reference proteome</keyword>
<feature type="compositionally biased region" description="Basic residues" evidence="7">
    <location>
        <begin position="825"/>
        <end position="838"/>
    </location>
</feature>
<feature type="region of interest" description="Disordered" evidence="7">
    <location>
        <begin position="554"/>
        <end position="577"/>
    </location>
</feature>
<evidence type="ECO:0000313" key="9">
    <source>
        <dbReference type="EMBL" id="WOL18430.1"/>
    </source>
</evidence>
<feature type="compositionally biased region" description="Basic and acidic residues" evidence="7">
    <location>
        <begin position="732"/>
        <end position="742"/>
    </location>
</feature>
<evidence type="ECO:0000256" key="7">
    <source>
        <dbReference type="SAM" id="MobiDB-lite"/>
    </source>
</evidence>
<dbReference type="SMART" id="SM01141">
    <property type="entry name" value="DRY_EERY"/>
    <property type="match status" value="1"/>
</dbReference>
<dbReference type="SUPFAM" id="SSF109905">
    <property type="entry name" value="Surp module (SWAP domain)"/>
    <property type="match status" value="2"/>
</dbReference>
<feature type="compositionally biased region" description="Basic and acidic residues" evidence="7">
    <location>
        <begin position="763"/>
        <end position="787"/>
    </location>
</feature>
<dbReference type="Pfam" id="PF01805">
    <property type="entry name" value="Surp"/>
    <property type="match status" value="2"/>
</dbReference>
<dbReference type="InterPro" id="IPR035967">
    <property type="entry name" value="SWAP/Surp_sf"/>
</dbReference>
<name>A0AAQ3L136_9LILI</name>
<proteinExistence type="predicted"/>
<keyword evidence="4" id="KW-0805">Transcription regulation</keyword>
<evidence type="ECO:0000256" key="5">
    <source>
        <dbReference type="ARBA" id="ARBA00023163"/>
    </source>
</evidence>
<keyword evidence="1" id="KW-0507">mRNA processing</keyword>
<evidence type="ECO:0000256" key="4">
    <source>
        <dbReference type="ARBA" id="ARBA00023015"/>
    </source>
</evidence>
<feature type="region of interest" description="Disordered" evidence="7">
    <location>
        <begin position="432"/>
        <end position="463"/>
    </location>
</feature>
<evidence type="ECO:0000313" key="10">
    <source>
        <dbReference type="Proteomes" id="UP001327560"/>
    </source>
</evidence>
<feature type="compositionally biased region" description="Basic and acidic residues" evidence="7">
    <location>
        <begin position="680"/>
        <end position="691"/>
    </location>
</feature>
<keyword evidence="5" id="KW-0804">Transcription</keyword>
<dbReference type="PANTHER" id="PTHR13161:SF15">
    <property type="entry name" value="SPLICING FACTOR, SUPPRESSOR OF WHITE-APRICOT HOMOLOG"/>
    <property type="match status" value="1"/>
</dbReference>
<dbReference type="GO" id="GO:0003723">
    <property type="term" value="F:RNA binding"/>
    <property type="evidence" value="ECO:0007669"/>
    <property type="project" value="UniProtKB-KW"/>
</dbReference>